<protein>
    <submittedName>
        <fullName evidence="1">Uncharacterized protein</fullName>
    </submittedName>
</protein>
<dbReference type="InterPro" id="IPR045694">
    <property type="entry name" value="DUF6058"/>
</dbReference>
<dbReference type="RefSeq" id="WP_206371371.1">
    <property type="nucleotide sequence ID" value="NZ_CAWPTM010000098.1"/>
</dbReference>
<gene>
    <name evidence="1" type="ORF">JYA62_17260</name>
</gene>
<organism evidence="1 2">
    <name type="scientific">Vibrio neptunius</name>
    <dbReference type="NCBI Taxonomy" id="170651"/>
    <lineage>
        <taxon>Bacteria</taxon>
        <taxon>Pseudomonadati</taxon>
        <taxon>Pseudomonadota</taxon>
        <taxon>Gammaproteobacteria</taxon>
        <taxon>Vibrionales</taxon>
        <taxon>Vibrionaceae</taxon>
        <taxon>Vibrio</taxon>
    </lineage>
</organism>
<sequence>MKSLPLQDYLNTHYLRRSELAERLSVRAEMLTQLIASGMLPSWSYKVEKGSVYTQVFGQHSAHGCVSDEYFSPCVIDWYHRHRRQFPDYENIPNLSDQLRGQFLLTFAETASANVGFRTVFAEAVFAEAMNDSDTMQTMAASTWQHHLQGTFGVCVRQPSSVVKLVEKQVAVAALTRITNNGQKNTYTEQERCDWLQWVSIYDQVAMPFSPVDYPLSSRKRLVDDVLRVLNPSKWQ</sequence>
<name>A0ABS3A864_9VIBR</name>
<proteinExistence type="predicted"/>
<accession>A0ABS3A864</accession>
<dbReference type="Pfam" id="PF19531">
    <property type="entry name" value="DUF6058"/>
    <property type="match status" value="1"/>
</dbReference>
<reference evidence="1 2" key="1">
    <citation type="submission" date="2021-02" db="EMBL/GenBank/DDBJ databases">
        <title>Draft Genome Sequences of 5 Vibrio neptunius Strains Isolated From of Bivalve Hatcheries.</title>
        <authorList>
            <person name="Galvis F."/>
            <person name="Barja J.L."/>
            <person name="Lemos M.L."/>
            <person name="Balado M."/>
        </authorList>
    </citation>
    <scope>NUCLEOTIDE SEQUENCE [LARGE SCALE GENOMIC DNA]</scope>
    <source>
        <strain evidence="1 2">PP-145.98</strain>
    </source>
</reference>
<keyword evidence="2" id="KW-1185">Reference proteome</keyword>
<evidence type="ECO:0000313" key="2">
    <source>
        <dbReference type="Proteomes" id="UP000779070"/>
    </source>
</evidence>
<dbReference type="Proteomes" id="UP000779070">
    <property type="component" value="Unassembled WGS sequence"/>
</dbReference>
<dbReference type="EMBL" id="JAFHLB010000025">
    <property type="protein sequence ID" value="MBN3579413.1"/>
    <property type="molecule type" value="Genomic_DNA"/>
</dbReference>
<evidence type="ECO:0000313" key="1">
    <source>
        <dbReference type="EMBL" id="MBN3579413.1"/>
    </source>
</evidence>
<comment type="caution">
    <text evidence="1">The sequence shown here is derived from an EMBL/GenBank/DDBJ whole genome shotgun (WGS) entry which is preliminary data.</text>
</comment>